<dbReference type="NCBIfam" id="NF008693">
    <property type="entry name" value="PRK11713.2-3"/>
    <property type="match status" value="1"/>
</dbReference>
<dbReference type="Pfam" id="PF20260">
    <property type="entry name" value="PUA_4"/>
    <property type="match status" value="1"/>
</dbReference>
<evidence type="ECO:0000313" key="15">
    <source>
        <dbReference type="EMBL" id="VZH85806.1"/>
    </source>
</evidence>
<evidence type="ECO:0000256" key="11">
    <source>
        <dbReference type="ARBA" id="ARBA00047944"/>
    </source>
</evidence>
<organism evidence="15 16">
    <name type="scientific">Corynebacterium rouxii</name>
    <dbReference type="NCBI Taxonomy" id="2719119"/>
    <lineage>
        <taxon>Bacteria</taxon>
        <taxon>Bacillati</taxon>
        <taxon>Actinomycetota</taxon>
        <taxon>Actinomycetes</taxon>
        <taxon>Mycobacteriales</taxon>
        <taxon>Corynebacteriaceae</taxon>
        <taxon>Corynebacterium</taxon>
    </lineage>
</organism>
<dbReference type="GO" id="GO:0070475">
    <property type="term" value="P:rRNA base methylation"/>
    <property type="evidence" value="ECO:0007669"/>
    <property type="project" value="TreeGrafter"/>
</dbReference>
<evidence type="ECO:0000256" key="3">
    <source>
        <dbReference type="ARBA" id="ARBA00012328"/>
    </source>
</evidence>
<dbReference type="EC" id="2.1.1.193" evidence="3 12"/>
<dbReference type="InterPro" id="IPR029028">
    <property type="entry name" value="Alpha/beta_knot_MTases"/>
</dbReference>
<dbReference type="Pfam" id="PF04452">
    <property type="entry name" value="Methyltrans_RNA"/>
    <property type="match status" value="1"/>
</dbReference>
<dbReference type="Gene3D" id="2.40.240.20">
    <property type="entry name" value="Hypothetical PUA domain-like, domain 1"/>
    <property type="match status" value="1"/>
</dbReference>
<dbReference type="GO" id="GO:0005737">
    <property type="term" value="C:cytoplasm"/>
    <property type="evidence" value="ECO:0007669"/>
    <property type="project" value="UniProtKB-SubCell"/>
</dbReference>
<protein>
    <recommendedName>
        <fullName evidence="4 12">Ribosomal RNA small subunit methyltransferase E</fullName>
        <ecNumber evidence="3 12">2.1.1.193</ecNumber>
    </recommendedName>
</protein>
<evidence type="ECO:0000256" key="2">
    <source>
        <dbReference type="ARBA" id="ARBA00005528"/>
    </source>
</evidence>
<reference evidence="15 16" key="1">
    <citation type="submission" date="2019-11" db="EMBL/GenBank/DDBJ databases">
        <authorList>
            <person name="Brisse S."/>
        </authorList>
    </citation>
    <scope>NUCLEOTIDE SEQUENCE [LARGE SCALE GENOMIC DNA]</scope>
    <source>
        <strain evidence="15">FRC0190</strain>
    </source>
</reference>
<gene>
    <name evidence="15" type="ORF">FRC0190_01744</name>
</gene>
<evidence type="ECO:0000259" key="14">
    <source>
        <dbReference type="Pfam" id="PF20260"/>
    </source>
</evidence>
<dbReference type="KEGG" id="crf:FRC0190_01744"/>
<sequence>MIRSLGASATGSAANMSLPVFIYNLEDLIAGKHGEIPTGNVVLDGAEGRHAVSVKRMTAGEQVKLIDGRGSWAIATVASTSGKSTLHLHVTECYKEPAPTPTVTVFQAIPKSERSELAVDLLTQGGADAIVPWEAHRCVAKWVGAKRSKGVLKWQQAAIAAAKQSRRTRIPEVAEPMTTAQIAERLEQFDVVLVLHEDAAVPFATVEVSTAKSIALIIGPEGGVSPEEAEVFRQAGARAVKLGPEVLRTASAGIVALAALGVQTSRW</sequence>
<comment type="function">
    <text evidence="10 12">Specifically methylates the N3 position of the uracil ring of uridine 1498 (m3U1498) in 16S rRNA. Acts on the fully assembled 30S ribosomal subunit.</text>
</comment>
<dbReference type="PANTHER" id="PTHR30027:SF3">
    <property type="entry name" value="16S RRNA (URACIL(1498)-N(3))-METHYLTRANSFERASE"/>
    <property type="match status" value="1"/>
</dbReference>
<evidence type="ECO:0000256" key="1">
    <source>
        <dbReference type="ARBA" id="ARBA00004496"/>
    </source>
</evidence>
<dbReference type="PANTHER" id="PTHR30027">
    <property type="entry name" value="RIBOSOMAL RNA SMALL SUBUNIT METHYLTRANSFERASE E"/>
    <property type="match status" value="1"/>
</dbReference>
<dbReference type="SUPFAM" id="SSF75217">
    <property type="entry name" value="alpha/beta knot"/>
    <property type="match status" value="1"/>
</dbReference>
<dbReference type="InterPro" id="IPR046886">
    <property type="entry name" value="RsmE_MTase_dom"/>
</dbReference>
<comment type="catalytic activity">
    <reaction evidence="11 12">
        <text>uridine(1498) in 16S rRNA + S-adenosyl-L-methionine = N(3)-methyluridine(1498) in 16S rRNA + S-adenosyl-L-homocysteine + H(+)</text>
        <dbReference type="Rhea" id="RHEA:42920"/>
        <dbReference type="Rhea" id="RHEA-COMP:10283"/>
        <dbReference type="Rhea" id="RHEA-COMP:10284"/>
        <dbReference type="ChEBI" id="CHEBI:15378"/>
        <dbReference type="ChEBI" id="CHEBI:57856"/>
        <dbReference type="ChEBI" id="CHEBI:59789"/>
        <dbReference type="ChEBI" id="CHEBI:65315"/>
        <dbReference type="ChEBI" id="CHEBI:74502"/>
        <dbReference type="EC" id="2.1.1.193"/>
    </reaction>
</comment>
<keyword evidence="5 12" id="KW-0963">Cytoplasm</keyword>
<evidence type="ECO:0000256" key="6">
    <source>
        <dbReference type="ARBA" id="ARBA00022552"/>
    </source>
</evidence>
<evidence type="ECO:0000256" key="4">
    <source>
        <dbReference type="ARBA" id="ARBA00013673"/>
    </source>
</evidence>
<evidence type="ECO:0000313" key="16">
    <source>
        <dbReference type="Proteomes" id="UP000423525"/>
    </source>
</evidence>
<evidence type="ECO:0000256" key="9">
    <source>
        <dbReference type="ARBA" id="ARBA00022691"/>
    </source>
</evidence>
<evidence type="ECO:0000256" key="5">
    <source>
        <dbReference type="ARBA" id="ARBA00022490"/>
    </source>
</evidence>
<evidence type="ECO:0000259" key="13">
    <source>
        <dbReference type="Pfam" id="PF04452"/>
    </source>
</evidence>
<accession>A0A6I8MI93</accession>
<name>A0A6I8MI93_9CORY</name>
<keyword evidence="8 12" id="KW-0808">Transferase</keyword>
<dbReference type="NCBIfam" id="TIGR00046">
    <property type="entry name" value="RsmE family RNA methyltransferase"/>
    <property type="match status" value="1"/>
</dbReference>
<comment type="subcellular location">
    <subcellularLocation>
        <location evidence="1 12">Cytoplasm</location>
    </subcellularLocation>
</comment>
<dbReference type="FunFam" id="3.40.1280.10:FF:000023">
    <property type="entry name" value="Ribosomal RNA small subunit methyltransferase E"/>
    <property type="match status" value="1"/>
</dbReference>
<dbReference type="CDD" id="cd18084">
    <property type="entry name" value="RsmE-like"/>
    <property type="match status" value="1"/>
</dbReference>
<dbReference type="InterPro" id="IPR006700">
    <property type="entry name" value="RsmE"/>
</dbReference>
<dbReference type="InterPro" id="IPR015947">
    <property type="entry name" value="PUA-like_sf"/>
</dbReference>
<evidence type="ECO:0000256" key="12">
    <source>
        <dbReference type="PIRNR" id="PIRNR015601"/>
    </source>
</evidence>
<keyword evidence="7 12" id="KW-0489">Methyltransferase</keyword>
<feature type="domain" description="Ribosomal RNA small subunit methyltransferase E PUA-like" evidence="14">
    <location>
        <begin position="43"/>
        <end position="87"/>
    </location>
</feature>
<evidence type="ECO:0000256" key="8">
    <source>
        <dbReference type="ARBA" id="ARBA00022679"/>
    </source>
</evidence>
<dbReference type="GO" id="GO:0070042">
    <property type="term" value="F:rRNA (uridine-N3-)-methyltransferase activity"/>
    <property type="evidence" value="ECO:0007669"/>
    <property type="project" value="TreeGrafter"/>
</dbReference>
<comment type="similarity">
    <text evidence="2 12">Belongs to the RNA methyltransferase RsmE family.</text>
</comment>
<keyword evidence="9 12" id="KW-0949">S-adenosyl-L-methionine</keyword>
<dbReference type="Proteomes" id="UP000423525">
    <property type="component" value="Chromosome"/>
</dbReference>
<evidence type="ECO:0000256" key="7">
    <source>
        <dbReference type="ARBA" id="ARBA00022603"/>
    </source>
</evidence>
<dbReference type="EMBL" id="LR738855">
    <property type="protein sequence ID" value="VZH85806.1"/>
    <property type="molecule type" value="Genomic_DNA"/>
</dbReference>
<dbReference type="InterPro" id="IPR046887">
    <property type="entry name" value="RsmE_PUA-like"/>
</dbReference>
<keyword evidence="6 12" id="KW-0698">rRNA processing</keyword>
<proteinExistence type="inferred from homology"/>
<dbReference type="SUPFAM" id="SSF88697">
    <property type="entry name" value="PUA domain-like"/>
    <property type="match status" value="1"/>
</dbReference>
<dbReference type="Gene3D" id="3.40.1280.10">
    <property type="match status" value="1"/>
</dbReference>
<dbReference type="AlphaFoldDB" id="A0A6I8MI93"/>
<dbReference type="InterPro" id="IPR029026">
    <property type="entry name" value="tRNA_m1G_MTases_N"/>
</dbReference>
<dbReference type="PIRSF" id="PIRSF015601">
    <property type="entry name" value="MTase_slr0722"/>
    <property type="match status" value="1"/>
</dbReference>
<feature type="domain" description="Ribosomal RNA small subunit methyltransferase E methyltransferase" evidence="13">
    <location>
        <begin position="99"/>
        <end position="260"/>
    </location>
</feature>
<evidence type="ECO:0000256" key="10">
    <source>
        <dbReference type="ARBA" id="ARBA00025699"/>
    </source>
</evidence>